<feature type="domain" description="EVE" evidence="1">
    <location>
        <begin position="2"/>
        <end position="131"/>
    </location>
</feature>
<dbReference type="Proteomes" id="UP000218418">
    <property type="component" value="Chromosome"/>
</dbReference>
<gene>
    <name evidence="2" type="ORF">NIES267_43700</name>
</gene>
<dbReference type="PANTHER" id="PTHR14087:SF7">
    <property type="entry name" value="THYMOCYTE NUCLEAR PROTEIN 1"/>
    <property type="match status" value="1"/>
</dbReference>
<accession>A0A1Z4LUE6</accession>
<organism evidence="2 3">
    <name type="scientific">Calothrix parasitica NIES-267</name>
    <dbReference type="NCBI Taxonomy" id="1973488"/>
    <lineage>
        <taxon>Bacteria</taxon>
        <taxon>Bacillati</taxon>
        <taxon>Cyanobacteriota</taxon>
        <taxon>Cyanophyceae</taxon>
        <taxon>Nostocales</taxon>
        <taxon>Calotrichaceae</taxon>
        <taxon>Calothrix</taxon>
    </lineage>
</organism>
<dbReference type="Gene3D" id="3.10.590.10">
    <property type="entry name" value="ph1033 like domains"/>
    <property type="match status" value="1"/>
</dbReference>
<dbReference type="OrthoDB" id="9791347at2"/>
<dbReference type="InterPro" id="IPR015947">
    <property type="entry name" value="PUA-like_sf"/>
</dbReference>
<reference evidence="2 3" key="1">
    <citation type="submission" date="2017-06" db="EMBL/GenBank/DDBJ databases">
        <title>Genome sequencing of cyanobaciteial culture collection at National Institute for Environmental Studies (NIES).</title>
        <authorList>
            <person name="Hirose Y."/>
            <person name="Shimura Y."/>
            <person name="Fujisawa T."/>
            <person name="Nakamura Y."/>
            <person name="Kawachi M."/>
        </authorList>
    </citation>
    <scope>NUCLEOTIDE SEQUENCE [LARGE SCALE GENOMIC DNA]</scope>
    <source>
        <strain evidence="2 3">NIES-267</strain>
    </source>
</reference>
<keyword evidence="3" id="KW-1185">Reference proteome</keyword>
<dbReference type="EMBL" id="AP018227">
    <property type="protein sequence ID" value="BAY84872.1"/>
    <property type="molecule type" value="Genomic_DNA"/>
</dbReference>
<dbReference type="AlphaFoldDB" id="A0A1Z4LUE6"/>
<dbReference type="InterPro" id="IPR052181">
    <property type="entry name" value="5hmC_binding"/>
</dbReference>
<evidence type="ECO:0000313" key="3">
    <source>
        <dbReference type="Proteomes" id="UP000218418"/>
    </source>
</evidence>
<dbReference type="Pfam" id="PF01878">
    <property type="entry name" value="EVE"/>
    <property type="match status" value="1"/>
</dbReference>
<dbReference type="InterPro" id="IPR047197">
    <property type="entry name" value="THYN1-like_EVE"/>
</dbReference>
<dbReference type="CDD" id="cd21133">
    <property type="entry name" value="EVE"/>
    <property type="match status" value="1"/>
</dbReference>
<proteinExistence type="predicted"/>
<sequence length="140" mass="16062">MNWLLKTEPNEYSYTDLEKEGTAVWDGVKNGLALKNMRAMLPGEEAFIYHTGKERRIMGIAQVASAAYPDPKLNEIKRLVIDIRAVRKLAEPITLAEIKQDEQFTGFDLLRLPRLSIVPVSPQHWQRLLEMTKIVNDTEL</sequence>
<protein>
    <recommendedName>
        <fullName evidence="1">EVE domain-containing protein</fullName>
    </recommendedName>
</protein>
<evidence type="ECO:0000259" key="1">
    <source>
        <dbReference type="Pfam" id="PF01878"/>
    </source>
</evidence>
<name>A0A1Z4LUE6_9CYAN</name>
<evidence type="ECO:0000313" key="2">
    <source>
        <dbReference type="EMBL" id="BAY84872.1"/>
    </source>
</evidence>
<dbReference type="InterPro" id="IPR002740">
    <property type="entry name" value="EVE_domain"/>
</dbReference>
<dbReference type="SUPFAM" id="SSF88697">
    <property type="entry name" value="PUA domain-like"/>
    <property type="match status" value="1"/>
</dbReference>
<dbReference type="PANTHER" id="PTHR14087">
    <property type="entry name" value="THYMOCYTE NUCLEAR PROTEIN 1"/>
    <property type="match status" value="1"/>
</dbReference>